<dbReference type="NCBIfam" id="TIGR00254">
    <property type="entry name" value="GGDEF"/>
    <property type="match status" value="1"/>
</dbReference>
<reference evidence="2 3" key="1">
    <citation type="submission" date="2020-08" db="EMBL/GenBank/DDBJ databases">
        <title>Genome public.</title>
        <authorList>
            <person name="Liu C."/>
            <person name="Sun Q."/>
        </authorList>
    </citation>
    <scope>NUCLEOTIDE SEQUENCE [LARGE SCALE GENOMIC DNA]</scope>
    <source>
        <strain evidence="2 3">BX17</strain>
    </source>
</reference>
<dbReference type="Gene3D" id="3.30.70.270">
    <property type="match status" value="1"/>
</dbReference>
<dbReference type="AlphaFoldDB" id="A0A8I0AJ69"/>
<dbReference type="PROSITE" id="PS50887">
    <property type="entry name" value="GGDEF"/>
    <property type="match status" value="1"/>
</dbReference>
<dbReference type="PANTHER" id="PTHR45138:SF9">
    <property type="entry name" value="DIGUANYLATE CYCLASE DGCM-RELATED"/>
    <property type="match status" value="1"/>
</dbReference>
<dbReference type="InterPro" id="IPR050469">
    <property type="entry name" value="Diguanylate_Cyclase"/>
</dbReference>
<gene>
    <name evidence="2" type="ORF">H8S54_17455</name>
</gene>
<dbReference type="GO" id="GO:0052621">
    <property type="term" value="F:diguanylate cyclase activity"/>
    <property type="evidence" value="ECO:0007669"/>
    <property type="project" value="TreeGrafter"/>
</dbReference>
<proteinExistence type="predicted"/>
<organism evidence="2 3">
    <name type="scientific">Blautia segnis</name>
    <dbReference type="NCBI Taxonomy" id="2763030"/>
    <lineage>
        <taxon>Bacteria</taxon>
        <taxon>Bacillati</taxon>
        <taxon>Bacillota</taxon>
        <taxon>Clostridia</taxon>
        <taxon>Lachnospirales</taxon>
        <taxon>Lachnospiraceae</taxon>
        <taxon>Blautia</taxon>
    </lineage>
</organism>
<dbReference type="Pfam" id="PF00990">
    <property type="entry name" value="GGDEF"/>
    <property type="match status" value="1"/>
</dbReference>
<accession>A0A8I0AJ69</accession>
<dbReference type="SUPFAM" id="SSF55073">
    <property type="entry name" value="Nucleotide cyclase"/>
    <property type="match status" value="1"/>
</dbReference>
<evidence type="ECO:0000313" key="3">
    <source>
        <dbReference type="Proteomes" id="UP000652847"/>
    </source>
</evidence>
<evidence type="ECO:0000313" key="2">
    <source>
        <dbReference type="EMBL" id="MBC5652832.1"/>
    </source>
</evidence>
<dbReference type="GO" id="GO:0043709">
    <property type="term" value="P:cell adhesion involved in single-species biofilm formation"/>
    <property type="evidence" value="ECO:0007669"/>
    <property type="project" value="TreeGrafter"/>
</dbReference>
<name>A0A8I0AJ69_9FIRM</name>
<feature type="domain" description="GGDEF" evidence="1">
    <location>
        <begin position="1"/>
        <end position="103"/>
    </location>
</feature>
<dbReference type="GO" id="GO:0005886">
    <property type="term" value="C:plasma membrane"/>
    <property type="evidence" value="ECO:0007669"/>
    <property type="project" value="TreeGrafter"/>
</dbReference>
<evidence type="ECO:0000259" key="1">
    <source>
        <dbReference type="PROSITE" id="PS50887"/>
    </source>
</evidence>
<dbReference type="InterPro" id="IPR000160">
    <property type="entry name" value="GGDEF_dom"/>
</dbReference>
<comment type="caution">
    <text evidence="2">The sequence shown here is derived from an EMBL/GenBank/DDBJ whole genome shotgun (WGS) entry which is preliminary data.</text>
</comment>
<keyword evidence="3" id="KW-1185">Reference proteome</keyword>
<protein>
    <submittedName>
        <fullName evidence="2">Diguanylate cyclase</fullName>
    </submittedName>
</protein>
<dbReference type="EMBL" id="JACOOT010000040">
    <property type="protein sequence ID" value="MBC5652832.1"/>
    <property type="molecule type" value="Genomic_DNA"/>
</dbReference>
<dbReference type="GO" id="GO:1902201">
    <property type="term" value="P:negative regulation of bacterial-type flagellum-dependent cell motility"/>
    <property type="evidence" value="ECO:0007669"/>
    <property type="project" value="TreeGrafter"/>
</dbReference>
<dbReference type="PANTHER" id="PTHR45138">
    <property type="entry name" value="REGULATORY COMPONENTS OF SENSORY TRANSDUCTION SYSTEM"/>
    <property type="match status" value="1"/>
</dbReference>
<dbReference type="InterPro" id="IPR043128">
    <property type="entry name" value="Rev_trsase/Diguanyl_cyclase"/>
</dbReference>
<dbReference type="Proteomes" id="UP000652847">
    <property type="component" value="Unassembled WGS sequence"/>
</dbReference>
<dbReference type="InterPro" id="IPR029787">
    <property type="entry name" value="Nucleotide_cyclase"/>
</dbReference>
<sequence>MCLASCLLQLEYFVSRYGGDEFVILGINKSDEELRDFIEKLFCNINSAKMPFLDHMVFQHVTISMGVVNKTVESGYSLAEFISSADNNLYVAKKNGKNRYVFK</sequence>